<keyword evidence="7" id="KW-1185">Reference proteome</keyword>
<evidence type="ECO:0000256" key="3">
    <source>
        <dbReference type="ARBA" id="ARBA00022723"/>
    </source>
</evidence>
<dbReference type="Proteomes" id="UP000813463">
    <property type="component" value="Chromosome 1"/>
</dbReference>
<evidence type="ECO:0000256" key="1">
    <source>
        <dbReference type="ARBA" id="ARBA00001946"/>
    </source>
</evidence>
<organism evidence="7 8">
    <name type="scientific">Spinacia oleracea</name>
    <name type="common">Spinach</name>
    <dbReference type="NCBI Taxonomy" id="3562"/>
    <lineage>
        <taxon>Eukaryota</taxon>
        <taxon>Viridiplantae</taxon>
        <taxon>Streptophyta</taxon>
        <taxon>Embryophyta</taxon>
        <taxon>Tracheophyta</taxon>
        <taxon>Spermatophyta</taxon>
        <taxon>Magnoliopsida</taxon>
        <taxon>eudicotyledons</taxon>
        <taxon>Gunneridae</taxon>
        <taxon>Pentapetalae</taxon>
        <taxon>Caryophyllales</taxon>
        <taxon>Chenopodiaceae</taxon>
        <taxon>Chenopodioideae</taxon>
        <taxon>Anserineae</taxon>
        <taxon>Spinacia</taxon>
    </lineage>
</organism>
<proteinExistence type="inferred from homology"/>
<dbReference type="RefSeq" id="XP_021840553.1">
    <property type="nucleotide sequence ID" value="XM_021984861.1"/>
</dbReference>
<evidence type="ECO:0000256" key="5">
    <source>
        <dbReference type="ARBA" id="ARBA00022842"/>
    </source>
</evidence>
<evidence type="ECO:0000256" key="4">
    <source>
        <dbReference type="ARBA" id="ARBA00022801"/>
    </source>
</evidence>
<dbReference type="OrthoDB" id="1881450at2759"/>
<dbReference type="GO" id="GO:0008081">
    <property type="term" value="F:phosphoric diester hydrolase activity"/>
    <property type="evidence" value="ECO:0007669"/>
    <property type="project" value="TreeGrafter"/>
</dbReference>
<dbReference type="Pfam" id="PF03372">
    <property type="entry name" value="Exo_endo_phos"/>
    <property type="match status" value="1"/>
</dbReference>
<name>A0A9R0I0U3_SPIOL</name>
<dbReference type="InterPro" id="IPR005135">
    <property type="entry name" value="Endo/exonuclease/phosphatase"/>
</dbReference>
<reference evidence="7" key="1">
    <citation type="journal article" date="2021" name="Nat. Commun.">
        <title>Genomic analyses provide insights into spinach domestication and the genetic basis of agronomic traits.</title>
        <authorList>
            <person name="Cai X."/>
            <person name="Sun X."/>
            <person name="Xu C."/>
            <person name="Sun H."/>
            <person name="Wang X."/>
            <person name="Ge C."/>
            <person name="Zhang Z."/>
            <person name="Wang Q."/>
            <person name="Fei Z."/>
            <person name="Jiao C."/>
            <person name="Wang Q."/>
        </authorList>
    </citation>
    <scope>NUCLEOTIDE SEQUENCE [LARGE SCALE GENOMIC DNA]</scope>
    <source>
        <strain evidence="7">cv. Varoflay</strain>
    </source>
</reference>
<dbReference type="SUPFAM" id="SSF56219">
    <property type="entry name" value="DNase I-like"/>
    <property type="match status" value="1"/>
</dbReference>
<dbReference type="GO" id="GO:0046872">
    <property type="term" value="F:metal ion binding"/>
    <property type="evidence" value="ECO:0007669"/>
    <property type="project" value="UniProtKB-KW"/>
</dbReference>
<reference evidence="8" key="2">
    <citation type="submission" date="2025-08" db="UniProtKB">
        <authorList>
            <consortium name="RefSeq"/>
        </authorList>
    </citation>
    <scope>IDENTIFICATION</scope>
    <source>
        <tissue evidence="8">Leaf</tissue>
    </source>
</reference>
<comment type="similarity">
    <text evidence="2">Belongs to the DNA repair enzymes AP/ExoA family.</text>
</comment>
<evidence type="ECO:0000313" key="8">
    <source>
        <dbReference type="RefSeq" id="XP_021840553.1"/>
    </source>
</evidence>
<feature type="domain" description="Endonuclease/exonuclease/phosphatase" evidence="6">
    <location>
        <begin position="5"/>
        <end position="193"/>
    </location>
</feature>
<dbReference type="InterPro" id="IPR004808">
    <property type="entry name" value="AP_endonuc_1"/>
</dbReference>
<dbReference type="GO" id="GO:0008311">
    <property type="term" value="F:double-stranded DNA 3'-5' DNA exonuclease activity"/>
    <property type="evidence" value="ECO:0007669"/>
    <property type="project" value="TreeGrafter"/>
</dbReference>
<dbReference type="GO" id="GO:0006284">
    <property type="term" value="P:base-excision repair"/>
    <property type="evidence" value="ECO:0007669"/>
    <property type="project" value="TreeGrafter"/>
</dbReference>
<dbReference type="PANTHER" id="PTHR22748:SF11">
    <property type="entry name" value="OS07G0184032 PROTEIN"/>
    <property type="match status" value="1"/>
</dbReference>
<accession>A0A9R0I0U3</accession>
<dbReference type="InterPro" id="IPR036691">
    <property type="entry name" value="Endo/exonu/phosph_ase_sf"/>
</dbReference>
<keyword evidence="4" id="KW-0378">Hydrolase</keyword>
<protein>
    <recommendedName>
        <fullName evidence="6">Endonuclease/exonuclease/phosphatase domain-containing protein</fullName>
    </recommendedName>
</protein>
<gene>
    <name evidence="8" type="primary">LOC110780475</name>
</gene>
<dbReference type="AlphaFoldDB" id="A0A9R0I0U3"/>
<dbReference type="PANTHER" id="PTHR22748">
    <property type="entry name" value="AP ENDONUCLEASE"/>
    <property type="match status" value="1"/>
</dbReference>
<dbReference type="GO" id="GO:0003906">
    <property type="term" value="F:DNA-(apurinic or apyrimidinic site) endonuclease activity"/>
    <property type="evidence" value="ECO:0007669"/>
    <property type="project" value="TreeGrafter"/>
</dbReference>
<comment type="cofactor">
    <cofactor evidence="1">
        <name>Mg(2+)</name>
        <dbReference type="ChEBI" id="CHEBI:18420"/>
    </cofactor>
</comment>
<evidence type="ECO:0000313" key="7">
    <source>
        <dbReference type="Proteomes" id="UP000813463"/>
    </source>
</evidence>
<sequence>MRGLGARIKRSALRKLINAHEPIFIAIQETKLESFSDKIIQSFWKNKDIDWIASPSVGLSGGLISLWSKTFFTMSANTSTRNWIAIHGTLLTGNHKCSIINIYNPCSIEGRAEVWCDLAEYLKNQASPYILIGDFNEVLTLTDRGSLTASQTGMAEFQSFIHELQVIEIQSNNRYTWFRGNSKSKLDRVFVSPE</sequence>
<dbReference type="GeneID" id="110780475"/>
<keyword evidence="3" id="KW-0479">Metal-binding</keyword>
<evidence type="ECO:0000259" key="6">
    <source>
        <dbReference type="Pfam" id="PF03372"/>
    </source>
</evidence>
<keyword evidence="5" id="KW-0460">Magnesium</keyword>
<evidence type="ECO:0000256" key="2">
    <source>
        <dbReference type="ARBA" id="ARBA00007092"/>
    </source>
</evidence>
<dbReference type="KEGG" id="soe:110780475"/>
<dbReference type="GO" id="GO:0005634">
    <property type="term" value="C:nucleus"/>
    <property type="evidence" value="ECO:0007669"/>
    <property type="project" value="TreeGrafter"/>
</dbReference>
<dbReference type="Gene3D" id="3.60.10.10">
    <property type="entry name" value="Endonuclease/exonuclease/phosphatase"/>
    <property type="match status" value="1"/>
</dbReference>